<dbReference type="Pfam" id="PF01863">
    <property type="entry name" value="YgjP-like"/>
    <property type="match status" value="1"/>
</dbReference>
<evidence type="ECO:0000259" key="1">
    <source>
        <dbReference type="Pfam" id="PF01863"/>
    </source>
</evidence>
<evidence type="ECO:0000313" key="2">
    <source>
        <dbReference type="EMBL" id="GIH29891.1"/>
    </source>
</evidence>
<dbReference type="Proteomes" id="UP000651728">
    <property type="component" value="Unassembled WGS sequence"/>
</dbReference>
<comment type="caution">
    <text evidence="2">The sequence shown here is derived from an EMBL/GenBank/DDBJ whole genome shotgun (WGS) entry which is preliminary data.</text>
</comment>
<dbReference type="PANTHER" id="PTHR30399">
    <property type="entry name" value="UNCHARACTERIZED PROTEIN YGJP"/>
    <property type="match status" value="1"/>
</dbReference>
<proteinExistence type="predicted"/>
<dbReference type="CDD" id="cd07344">
    <property type="entry name" value="M48_yhfN_like"/>
    <property type="match status" value="1"/>
</dbReference>
<sequence length="239" mass="27443">MLMPVSDFPGVLRVGDLDIAVSVSPRRRTVRLTVERDASVTAVVSPQVSRAELVKVVEAKRSWLYGKLAERRELGEARPARQYVDGEGFPYLGRSYRLRIVEPGREVRLIRGRLELGRGGGARELVRWYQRAGEPWLRRRVRPWAERTGVEVIGLRVLPLGYRWGSCSPDGKVNIHWATMQLPPTLIDYVLVHELAHLVRHDHGAEFWRLVERVLPGYEGCRERLHRLGPDLWLPPEGR</sequence>
<dbReference type="Gene3D" id="3.30.2010.10">
    <property type="entry name" value="Metalloproteases ('zincins'), catalytic domain"/>
    <property type="match status" value="1"/>
</dbReference>
<name>A0ABQ4F511_9ACTN</name>
<dbReference type="EMBL" id="BOOB01000001">
    <property type="protein sequence ID" value="GIH29891.1"/>
    <property type="molecule type" value="Genomic_DNA"/>
</dbReference>
<dbReference type="PANTHER" id="PTHR30399:SF1">
    <property type="entry name" value="UTP PYROPHOSPHATASE"/>
    <property type="match status" value="1"/>
</dbReference>
<evidence type="ECO:0000313" key="3">
    <source>
        <dbReference type="Proteomes" id="UP000651728"/>
    </source>
</evidence>
<organism evidence="2 3">
    <name type="scientific">Microbispora amethystogenes</name>
    <dbReference type="NCBI Taxonomy" id="1427754"/>
    <lineage>
        <taxon>Bacteria</taxon>
        <taxon>Bacillati</taxon>
        <taxon>Actinomycetota</taxon>
        <taxon>Actinomycetes</taxon>
        <taxon>Streptosporangiales</taxon>
        <taxon>Streptosporangiaceae</taxon>
        <taxon>Microbispora</taxon>
    </lineage>
</organism>
<accession>A0ABQ4F511</accession>
<reference evidence="2 3" key="1">
    <citation type="submission" date="2021-01" db="EMBL/GenBank/DDBJ databases">
        <title>Whole genome shotgun sequence of Microbispora amethystogenes NBRC 101907.</title>
        <authorList>
            <person name="Komaki H."/>
            <person name="Tamura T."/>
        </authorList>
    </citation>
    <scope>NUCLEOTIDE SEQUENCE [LARGE SCALE GENOMIC DNA]</scope>
    <source>
        <strain evidence="2 3">NBRC 101907</strain>
    </source>
</reference>
<dbReference type="InterPro" id="IPR053136">
    <property type="entry name" value="UTP_pyrophosphatase-like"/>
</dbReference>
<protein>
    <recommendedName>
        <fullName evidence="1">YgjP-like metallopeptidase domain-containing protein</fullName>
    </recommendedName>
</protein>
<dbReference type="InterPro" id="IPR002725">
    <property type="entry name" value="YgjP-like_metallopeptidase"/>
</dbReference>
<feature type="domain" description="YgjP-like metallopeptidase" evidence="1">
    <location>
        <begin position="28"/>
        <end position="227"/>
    </location>
</feature>
<keyword evidence="3" id="KW-1185">Reference proteome</keyword>
<gene>
    <name evidence="2" type="ORF">Mam01_00550</name>
</gene>